<dbReference type="Proteomes" id="UP000324585">
    <property type="component" value="Unassembled WGS sequence"/>
</dbReference>
<keyword evidence="3" id="KW-0863">Zinc-finger</keyword>
<dbReference type="GO" id="GO:0006284">
    <property type="term" value="P:base-excision repair"/>
    <property type="evidence" value="ECO:0007669"/>
    <property type="project" value="TreeGrafter"/>
</dbReference>
<dbReference type="Gene3D" id="1.10.150.110">
    <property type="entry name" value="DNA polymerase beta, N-terminal domain-like"/>
    <property type="match status" value="1"/>
</dbReference>
<dbReference type="GO" id="GO:0006303">
    <property type="term" value="P:double-strand break repair via nonhomologous end joining"/>
    <property type="evidence" value="ECO:0007669"/>
    <property type="project" value="TreeGrafter"/>
</dbReference>
<dbReference type="SMART" id="SM01336">
    <property type="entry name" value="zf-PARP"/>
    <property type="match status" value="1"/>
</dbReference>
<dbReference type="SUPFAM" id="SSF57716">
    <property type="entry name" value="Glucocorticoid receptor-like (DNA-binding domain)"/>
    <property type="match status" value="1"/>
</dbReference>
<comment type="subcellular location">
    <subcellularLocation>
        <location evidence="1">Nucleus</location>
    </subcellularLocation>
</comment>
<keyword evidence="2" id="KW-0479">Metal-binding</keyword>
<evidence type="ECO:0000256" key="3">
    <source>
        <dbReference type="ARBA" id="ARBA00022771"/>
    </source>
</evidence>
<dbReference type="OrthoDB" id="205514at2759"/>
<evidence type="ECO:0000313" key="8">
    <source>
        <dbReference type="EMBL" id="KAA8492878.1"/>
    </source>
</evidence>
<dbReference type="InterPro" id="IPR001510">
    <property type="entry name" value="Znf_PARP"/>
</dbReference>
<proteinExistence type="predicted"/>
<feature type="region of interest" description="Disordered" evidence="6">
    <location>
        <begin position="98"/>
        <end position="163"/>
    </location>
</feature>
<evidence type="ECO:0000313" key="9">
    <source>
        <dbReference type="Proteomes" id="UP000324585"/>
    </source>
</evidence>
<dbReference type="GO" id="GO:0005634">
    <property type="term" value="C:nucleus"/>
    <property type="evidence" value="ECO:0007669"/>
    <property type="project" value="UniProtKB-SubCell"/>
</dbReference>
<reference evidence="9" key="1">
    <citation type="journal article" date="2019" name="Nat. Commun.">
        <title>Expansion of phycobilisome linker gene families in mesophilic red algae.</title>
        <authorList>
            <person name="Lee J."/>
            <person name="Kim D."/>
            <person name="Bhattacharya D."/>
            <person name="Yoon H.S."/>
        </authorList>
    </citation>
    <scope>NUCLEOTIDE SEQUENCE [LARGE SCALE GENOMIC DNA]</scope>
    <source>
        <strain evidence="9">CCMP 1328</strain>
    </source>
</reference>
<feature type="compositionally biased region" description="Basic and acidic residues" evidence="6">
    <location>
        <begin position="98"/>
        <end position="126"/>
    </location>
</feature>
<name>A0A5J4YNL0_PORPP</name>
<dbReference type="EMBL" id="VRMN01000008">
    <property type="protein sequence ID" value="KAA8492878.1"/>
    <property type="molecule type" value="Genomic_DNA"/>
</dbReference>
<dbReference type="InterPro" id="IPR022312">
    <property type="entry name" value="DNA_pol_X"/>
</dbReference>
<keyword evidence="4" id="KW-0862">Zinc</keyword>
<dbReference type="PANTHER" id="PTHR11276">
    <property type="entry name" value="DNA POLYMERASE TYPE-X FAMILY MEMBER"/>
    <property type="match status" value="1"/>
</dbReference>
<dbReference type="Pfam" id="PF14716">
    <property type="entry name" value="HHH_8"/>
    <property type="match status" value="1"/>
</dbReference>
<keyword evidence="5" id="KW-0539">Nucleus</keyword>
<gene>
    <name evidence="8" type="ORF">FVE85_9150</name>
</gene>
<organism evidence="8 9">
    <name type="scientific">Porphyridium purpureum</name>
    <name type="common">Red alga</name>
    <name type="synonym">Porphyridium cruentum</name>
    <dbReference type="NCBI Taxonomy" id="35688"/>
    <lineage>
        <taxon>Eukaryota</taxon>
        <taxon>Rhodophyta</taxon>
        <taxon>Bangiophyceae</taxon>
        <taxon>Porphyridiales</taxon>
        <taxon>Porphyridiaceae</taxon>
        <taxon>Porphyridium</taxon>
    </lineage>
</organism>
<dbReference type="SUPFAM" id="SSF47802">
    <property type="entry name" value="DNA polymerase beta, N-terminal domain-like"/>
    <property type="match status" value="1"/>
</dbReference>
<dbReference type="PROSITE" id="PS50064">
    <property type="entry name" value="ZF_PARP_2"/>
    <property type="match status" value="1"/>
</dbReference>
<dbReference type="GO" id="GO:0008270">
    <property type="term" value="F:zinc ion binding"/>
    <property type="evidence" value="ECO:0007669"/>
    <property type="project" value="UniProtKB-KW"/>
</dbReference>
<evidence type="ECO:0000256" key="5">
    <source>
        <dbReference type="ARBA" id="ARBA00023242"/>
    </source>
</evidence>
<dbReference type="AlphaFoldDB" id="A0A5J4YNL0"/>
<evidence type="ECO:0000256" key="4">
    <source>
        <dbReference type="ARBA" id="ARBA00022833"/>
    </source>
</evidence>
<dbReference type="InterPro" id="IPR010996">
    <property type="entry name" value="HHH_MUS81"/>
</dbReference>
<sequence>MFELEYAKTARSQCSFTKKRIEKDELRVGMMVDFQGQPQKRWYSVDGFFEMQDRKRDESSKVRDFAEFEFSPTQGFDVLLPQDKAHVEQRLVDLHDEEQQAKRKAERAKLAKEKRNAKKKQDNEHDSDGEDDSEGPSSKRAKTEPGSQFKLPDSEIVSGPGWQKEASLKTRDYARQMHAKLPADDKEAAKIALRFVMLARQGESVDVCSATQQLLQEVGIQDAASSAQVLVQANSGLVSALSECAKFARNQGDGFKGTAFKKAADAIAELDFEVTSGSELSKGAKKVAGIGKSIATMIDEYIASGTMSKLEEYRSM</sequence>
<dbReference type="GO" id="GO:0003677">
    <property type="term" value="F:DNA binding"/>
    <property type="evidence" value="ECO:0007669"/>
    <property type="project" value="InterPro"/>
</dbReference>
<dbReference type="InterPro" id="IPR027421">
    <property type="entry name" value="DNA_pol_lamdba_lyase_dom_sf"/>
</dbReference>
<accession>A0A5J4YNL0</accession>
<dbReference type="InterPro" id="IPR036957">
    <property type="entry name" value="Znf_PARP_sf"/>
</dbReference>
<evidence type="ECO:0000256" key="2">
    <source>
        <dbReference type="ARBA" id="ARBA00022723"/>
    </source>
</evidence>
<evidence type="ECO:0000256" key="1">
    <source>
        <dbReference type="ARBA" id="ARBA00004123"/>
    </source>
</evidence>
<dbReference type="Gene3D" id="3.30.1740.10">
    <property type="entry name" value="Zinc finger, PARP-type"/>
    <property type="match status" value="1"/>
</dbReference>
<dbReference type="GO" id="GO:0003887">
    <property type="term" value="F:DNA-directed DNA polymerase activity"/>
    <property type="evidence" value="ECO:0007669"/>
    <property type="project" value="InterPro"/>
</dbReference>
<comment type="caution">
    <text evidence="8">The sequence shown here is derived from an EMBL/GenBank/DDBJ whole genome shotgun (WGS) entry which is preliminary data.</text>
</comment>
<evidence type="ECO:0000259" key="7">
    <source>
        <dbReference type="PROSITE" id="PS50064"/>
    </source>
</evidence>
<feature type="domain" description="PARP-type" evidence="7">
    <location>
        <begin position="2"/>
        <end position="95"/>
    </location>
</feature>
<keyword evidence="9" id="KW-1185">Reference proteome</keyword>
<protein>
    <submittedName>
        <fullName evidence="8">DNA polymerase beta</fullName>
    </submittedName>
</protein>
<dbReference type="PANTHER" id="PTHR11276:SF42">
    <property type="entry name" value="DNA POLYMERASE BETA"/>
    <property type="match status" value="1"/>
</dbReference>
<dbReference type="Pfam" id="PF00645">
    <property type="entry name" value="zf-PARP"/>
    <property type="match status" value="1"/>
</dbReference>
<evidence type="ECO:0000256" key="6">
    <source>
        <dbReference type="SAM" id="MobiDB-lite"/>
    </source>
</evidence>